<feature type="domain" description="EamA" evidence="7">
    <location>
        <begin position="8"/>
        <end position="142"/>
    </location>
</feature>
<dbReference type="InterPro" id="IPR051258">
    <property type="entry name" value="Diverse_Substrate_Transporter"/>
</dbReference>
<keyword evidence="3 6" id="KW-0812">Transmembrane</keyword>
<dbReference type="EMBL" id="CAEZSH010000028">
    <property type="protein sequence ID" value="CAB4534809.1"/>
    <property type="molecule type" value="Genomic_DNA"/>
</dbReference>
<comment type="subcellular location">
    <subcellularLocation>
        <location evidence="1">Cell membrane</location>
        <topology evidence="1">Multi-pass membrane protein</topology>
    </subcellularLocation>
</comment>
<dbReference type="GO" id="GO:0005886">
    <property type="term" value="C:plasma membrane"/>
    <property type="evidence" value="ECO:0007669"/>
    <property type="project" value="UniProtKB-SubCell"/>
</dbReference>
<feature type="domain" description="EamA" evidence="7">
    <location>
        <begin position="155"/>
        <end position="299"/>
    </location>
</feature>
<feature type="transmembrane region" description="Helical" evidence="6">
    <location>
        <begin position="40"/>
        <end position="59"/>
    </location>
</feature>
<proteinExistence type="predicted"/>
<reference evidence="8" key="1">
    <citation type="submission" date="2020-05" db="EMBL/GenBank/DDBJ databases">
        <authorList>
            <person name="Chiriac C."/>
            <person name="Salcher M."/>
            <person name="Ghai R."/>
            <person name="Kavagutti S V."/>
        </authorList>
    </citation>
    <scope>NUCLEOTIDE SEQUENCE</scope>
</reference>
<dbReference type="PANTHER" id="PTHR42920:SF5">
    <property type="entry name" value="EAMA DOMAIN-CONTAINING PROTEIN"/>
    <property type="match status" value="1"/>
</dbReference>
<feature type="transmembrane region" description="Helical" evidence="6">
    <location>
        <begin position="258"/>
        <end position="278"/>
    </location>
</feature>
<evidence type="ECO:0000256" key="4">
    <source>
        <dbReference type="ARBA" id="ARBA00022989"/>
    </source>
</evidence>
<dbReference type="InterPro" id="IPR037185">
    <property type="entry name" value="EmrE-like"/>
</dbReference>
<protein>
    <submittedName>
        <fullName evidence="8">Unannotated protein</fullName>
    </submittedName>
</protein>
<feature type="transmembrane region" description="Helical" evidence="6">
    <location>
        <begin position="152"/>
        <end position="174"/>
    </location>
</feature>
<feature type="transmembrane region" description="Helical" evidence="6">
    <location>
        <begin position="127"/>
        <end position="146"/>
    </location>
</feature>
<organism evidence="8">
    <name type="scientific">freshwater metagenome</name>
    <dbReference type="NCBI Taxonomy" id="449393"/>
    <lineage>
        <taxon>unclassified sequences</taxon>
        <taxon>metagenomes</taxon>
        <taxon>ecological metagenomes</taxon>
    </lineage>
</organism>
<evidence type="ECO:0000259" key="7">
    <source>
        <dbReference type="Pfam" id="PF00892"/>
    </source>
</evidence>
<dbReference type="PANTHER" id="PTHR42920">
    <property type="entry name" value="OS03G0707200 PROTEIN-RELATED"/>
    <property type="match status" value="1"/>
</dbReference>
<accession>A0A6J6B8Y8</accession>
<name>A0A6J6B8Y8_9ZZZZ</name>
<evidence type="ECO:0000256" key="1">
    <source>
        <dbReference type="ARBA" id="ARBA00004651"/>
    </source>
</evidence>
<feature type="transmembrane region" description="Helical" evidence="6">
    <location>
        <begin position="186"/>
        <end position="206"/>
    </location>
</feature>
<feature type="transmembrane region" description="Helical" evidence="6">
    <location>
        <begin position="284"/>
        <end position="302"/>
    </location>
</feature>
<keyword evidence="5 6" id="KW-0472">Membrane</keyword>
<evidence type="ECO:0000256" key="3">
    <source>
        <dbReference type="ARBA" id="ARBA00022692"/>
    </source>
</evidence>
<evidence type="ECO:0000256" key="5">
    <source>
        <dbReference type="ARBA" id="ARBA00023136"/>
    </source>
</evidence>
<gene>
    <name evidence="8" type="ORF">UFOPK1410_00377</name>
</gene>
<dbReference type="Gene3D" id="1.10.3730.20">
    <property type="match status" value="2"/>
</dbReference>
<keyword evidence="2" id="KW-1003">Cell membrane</keyword>
<feature type="transmembrane region" description="Helical" evidence="6">
    <location>
        <begin position="226"/>
        <end position="246"/>
    </location>
</feature>
<keyword evidence="4 6" id="KW-1133">Transmembrane helix</keyword>
<dbReference type="InterPro" id="IPR000620">
    <property type="entry name" value="EamA_dom"/>
</dbReference>
<dbReference type="SUPFAM" id="SSF103481">
    <property type="entry name" value="Multidrug resistance efflux transporter EmrE"/>
    <property type="match status" value="2"/>
</dbReference>
<evidence type="ECO:0000256" key="2">
    <source>
        <dbReference type="ARBA" id="ARBA00022475"/>
    </source>
</evidence>
<sequence length="305" mass="32684">MKTRNPKLGALYALTGAFLFGLNASTSKVIISSGITAEQVVLYRSAATALLAGLVLLVTFRAGFKVRLRELPLLVTFGVVGVGLMQWAYSQAVAGLQVGIALLIEYTAIIWVPLVSLVLFREKVRPRIWVAVALVLGGLAVVADTFGGSVQLSAMGLMYAGLAAAFLTFYFIAGKRVQKTRDTMSALFYSMLISTLFWLVAAPWWQNPVDLTSGINLGGSLAAFTLPTWMLLIWLGIFGSFVPMWLSYRALHHLNPTGVGIASTAETVFAFGFGLLWLGESFSALQLVGGVLVIGGIVLAQTKKS</sequence>
<evidence type="ECO:0000313" key="8">
    <source>
        <dbReference type="EMBL" id="CAB4534809.1"/>
    </source>
</evidence>
<dbReference type="AlphaFoldDB" id="A0A6J6B8Y8"/>
<evidence type="ECO:0000256" key="6">
    <source>
        <dbReference type="SAM" id="Phobius"/>
    </source>
</evidence>
<feature type="transmembrane region" description="Helical" evidence="6">
    <location>
        <begin position="95"/>
        <end position="120"/>
    </location>
</feature>
<dbReference type="Pfam" id="PF00892">
    <property type="entry name" value="EamA"/>
    <property type="match status" value="2"/>
</dbReference>
<feature type="transmembrane region" description="Helical" evidence="6">
    <location>
        <begin position="71"/>
        <end position="89"/>
    </location>
</feature>